<feature type="domain" description="DUF1990" evidence="1">
    <location>
        <begin position="5"/>
        <end position="166"/>
    </location>
</feature>
<evidence type="ECO:0000259" key="1">
    <source>
        <dbReference type="Pfam" id="PF09348"/>
    </source>
</evidence>
<dbReference type="InterPro" id="IPR018960">
    <property type="entry name" value="DUF1990"/>
</dbReference>
<dbReference type="EMBL" id="JBHSOF010000093">
    <property type="protein sequence ID" value="MFC5668351.1"/>
    <property type="molecule type" value="Genomic_DNA"/>
</dbReference>
<dbReference type="InterPro" id="IPR014457">
    <property type="entry name" value="UCP010260"/>
</dbReference>
<dbReference type="PANTHER" id="PTHR34202:SF1">
    <property type="entry name" value="UPF0548 PROTEIN"/>
    <property type="match status" value="1"/>
</dbReference>
<dbReference type="PIRSF" id="PIRSF010260">
    <property type="entry name" value="UCP010260"/>
    <property type="match status" value="1"/>
</dbReference>
<dbReference type="Proteomes" id="UP001595975">
    <property type="component" value="Unassembled WGS sequence"/>
</dbReference>
<protein>
    <submittedName>
        <fullName evidence="2">DUF1990 family protein</fullName>
    </submittedName>
</protein>
<comment type="caution">
    <text evidence="2">The sequence shown here is derived from an EMBL/GenBank/DDBJ whole genome shotgun (WGS) entry which is preliminary data.</text>
</comment>
<organism evidence="2 3">
    <name type="scientific">Kitasatospora misakiensis</name>
    <dbReference type="NCBI Taxonomy" id="67330"/>
    <lineage>
        <taxon>Bacteria</taxon>
        <taxon>Bacillati</taxon>
        <taxon>Actinomycetota</taxon>
        <taxon>Actinomycetes</taxon>
        <taxon>Kitasatosporales</taxon>
        <taxon>Streptomycetaceae</taxon>
        <taxon>Kitasatospora</taxon>
    </lineage>
</organism>
<accession>A0ABW0XH09</accession>
<dbReference type="RefSeq" id="WP_380229992.1">
    <property type="nucleotide sequence ID" value="NZ_JBHSOF010000093.1"/>
</dbReference>
<dbReference type="PANTHER" id="PTHR34202">
    <property type="entry name" value="UPF0548 PROTEIN"/>
    <property type="match status" value="1"/>
</dbReference>
<dbReference type="Pfam" id="PF09348">
    <property type="entry name" value="DUF1990"/>
    <property type="match status" value="1"/>
</dbReference>
<evidence type="ECO:0000313" key="2">
    <source>
        <dbReference type="EMBL" id="MFC5668351.1"/>
    </source>
</evidence>
<keyword evidence="3" id="KW-1185">Reference proteome</keyword>
<sequence length="179" mass="19343">MDDLSYPEVGASFDFDAPLPAGYHHLRHRALVGHGRAALDATGAAVLGWRMHRAAGVRITAEAERAAPGVAVRCAIGLGPLRAAAPCRVVRSTDDGGDRDRHGFTYGTRRGHLAVGEETFVVEMGPDGAVWFTVNAFSRPQRWYARLAGPLFPLGQQLFARRCARALTRIASRAARTAR</sequence>
<gene>
    <name evidence="2" type="ORF">ACFP3U_36000</name>
</gene>
<evidence type="ECO:0000313" key="3">
    <source>
        <dbReference type="Proteomes" id="UP001595975"/>
    </source>
</evidence>
<reference evidence="3" key="1">
    <citation type="journal article" date="2019" name="Int. J. Syst. Evol. Microbiol.">
        <title>The Global Catalogue of Microorganisms (GCM) 10K type strain sequencing project: providing services to taxonomists for standard genome sequencing and annotation.</title>
        <authorList>
            <consortium name="The Broad Institute Genomics Platform"/>
            <consortium name="The Broad Institute Genome Sequencing Center for Infectious Disease"/>
            <person name="Wu L."/>
            <person name="Ma J."/>
        </authorList>
    </citation>
    <scope>NUCLEOTIDE SEQUENCE [LARGE SCALE GENOMIC DNA]</scope>
    <source>
        <strain evidence="3">CGMCC 4.1437</strain>
    </source>
</reference>
<proteinExistence type="predicted"/>
<name>A0ABW0XH09_9ACTN</name>